<organism evidence="1 2">
    <name type="scientific">Symbiodinium necroappetens</name>
    <dbReference type="NCBI Taxonomy" id="1628268"/>
    <lineage>
        <taxon>Eukaryota</taxon>
        <taxon>Sar</taxon>
        <taxon>Alveolata</taxon>
        <taxon>Dinophyceae</taxon>
        <taxon>Suessiales</taxon>
        <taxon>Symbiodiniaceae</taxon>
        <taxon>Symbiodinium</taxon>
    </lineage>
</organism>
<reference evidence="1" key="1">
    <citation type="submission" date="2021-02" db="EMBL/GenBank/DDBJ databases">
        <authorList>
            <person name="Dougan E. K."/>
            <person name="Rhodes N."/>
            <person name="Thang M."/>
            <person name="Chan C."/>
        </authorList>
    </citation>
    <scope>NUCLEOTIDE SEQUENCE</scope>
</reference>
<gene>
    <name evidence="1" type="primary">KIF15</name>
    <name evidence="1" type="ORF">SNEC2469_LOCUS30801</name>
</gene>
<evidence type="ECO:0000313" key="2">
    <source>
        <dbReference type="Proteomes" id="UP000601435"/>
    </source>
</evidence>
<protein>
    <submittedName>
        <fullName evidence="1">KIF15 protein</fullName>
    </submittedName>
</protein>
<accession>A0A813BJX3</accession>
<evidence type="ECO:0000313" key="1">
    <source>
        <dbReference type="EMBL" id="CAE7907755.1"/>
    </source>
</evidence>
<comment type="caution">
    <text evidence="1">The sequence shown here is derived from an EMBL/GenBank/DDBJ whole genome shotgun (WGS) entry which is preliminary data.</text>
</comment>
<feature type="non-terminal residue" evidence="1">
    <location>
        <position position="106"/>
    </location>
</feature>
<dbReference type="AlphaFoldDB" id="A0A813BJX3"/>
<keyword evidence="2" id="KW-1185">Reference proteome</keyword>
<name>A0A813BJX3_9DINO</name>
<dbReference type="EMBL" id="CAJNJA010072744">
    <property type="protein sequence ID" value="CAE7907755.1"/>
    <property type="molecule type" value="Genomic_DNA"/>
</dbReference>
<dbReference type="Proteomes" id="UP000601435">
    <property type="component" value="Unassembled WGS sequence"/>
</dbReference>
<proteinExistence type="predicted"/>
<sequence>YPLLSGDAWLHQALGGRTPVGLFGGCEVILVNGPIFVGVDYECTREIVGCGETPRAEFRWTTTYLREKSSQKLVAQMTLQDMQLKASLEGYSQLRAQSDGLAQAKL</sequence>